<evidence type="ECO:0000256" key="4">
    <source>
        <dbReference type="ARBA" id="ARBA00022840"/>
    </source>
</evidence>
<dbReference type="InterPro" id="IPR000330">
    <property type="entry name" value="SNF2_N"/>
</dbReference>
<dbReference type="HOGENOM" id="CLU_009519_0_0_2"/>
<reference evidence="8 9" key="1">
    <citation type="journal article" date="2012" name="J. Bacteriol.">
        <title>Complete genome sequence of strain 1860, a crenarchaeon of the genus pyrobaculum able to grow with various electron acceptors.</title>
        <authorList>
            <person name="Mardanov A.V."/>
            <person name="Gumerov V.M."/>
            <person name="Slobodkina G.B."/>
            <person name="Beletsky A.V."/>
            <person name="Bonch-Osmolovskaya E.A."/>
            <person name="Ravin N.V."/>
            <person name="Skryabin K.G."/>
        </authorList>
    </citation>
    <scope>NUCLEOTIDE SEQUENCE [LARGE SCALE GENOMIC DNA]</scope>
    <source>
        <strain evidence="8 9">1860</strain>
    </source>
</reference>
<dbReference type="AlphaFoldDB" id="G7VFV2"/>
<evidence type="ECO:0000259" key="7">
    <source>
        <dbReference type="PROSITE" id="PS51194"/>
    </source>
</evidence>
<dbReference type="PANTHER" id="PTHR45766">
    <property type="entry name" value="DNA ANNEALING HELICASE AND ENDONUCLEASE ZRANB3 FAMILY MEMBER"/>
    <property type="match status" value="1"/>
</dbReference>
<keyword evidence="2" id="KW-0378">Hydrolase</keyword>
<dbReference type="PROSITE" id="PS51194">
    <property type="entry name" value="HELICASE_CTER"/>
    <property type="match status" value="1"/>
</dbReference>
<accession>G7VFV2</accession>
<evidence type="ECO:0000256" key="3">
    <source>
        <dbReference type="ARBA" id="ARBA00022806"/>
    </source>
</evidence>
<dbReference type="eggNOG" id="arCOG00871">
    <property type="taxonomic scope" value="Archaea"/>
</dbReference>
<dbReference type="KEGG" id="pyr:P186_0304"/>
<keyword evidence="5" id="KW-0175">Coiled coil</keyword>
<dbReference type="InterPro" id="IPR014001">
    <property type="entry name" value="Helicase_ATP-bd"/>
</dbReference>
<sequence length="988" mass="112177">MASSGGYSPYPYNLLSLLALRIHLLSNYTPCVNPSHSRVDALRYQLDFVNFGLRRYYEEGAVRLLLADDVGLGKTVMAGLLIKELMMRGHVKKVLLVVPKMLVFQWMRELAEKFDIECQVCRERCDTNCGIVSIDFLKRRVDDFLQQGWDFVVFDEAHNLTARGREPTKRYQAAERLASATKNVLLLSATPHHGDRLDFMARIRLIDRSVTDDDSLRLAVKRYVVRRLREDVHDETGIPERHSTTLKIAPSPDEAQFYGEVEKYVRYYYGIAQKYKGKRRAAIGLVATVFLKRASSSTYAAMRTIERRLKALEAIKRGLLKPTETPKSELEAIQRVVDETQLDKEIEMLRRLHQLGQALATDTKYNTLKKVLGEVLGKVSEKIIVFTQYRDTMHYLAERLRKDGYHVVLLHGGMSDEERKAAEAEFRDKGQILVATDAASEGLNLQVANLLINYDLPWNPTRIDQRIGRVHRYGQRRPVLVYNFLLDGTIDGRVYELLLKKLEEIRKALGRVFEYLGNLADERDFAKLIDAALKGRDPSEEVERLAQSKATLKDLEDLLVKDRVRLQKDPRCIDYVTDEELQTLVLGTLNTLDPRSYDEAGGCFRIKYLPKELASLCRGACTGLVGFGLSSNCPERITVEHPLAKAVIQYHLEKLPSSILAEVDKPCYADGNLWVIKGTAEVAIPEGHRLEKYTLSHVAAYYQPNTTQCQKGQVPLSAITLPIYIQESKQSPQPPEEALGEVKAKLQEQVKKLCQNKENAILAEYTSMLKAIDKKKGLTEAQKASQKEELLQKLEATVNMLREACGNAKIETATLFTAIYKPLGYLTLGVEWGSDLMEQGAKGEEIAMELDRKEGCHIVDLRHIPMTGVDYIAVCPDGVRLVEVKTVKGPDSKIHIQPVEWAALCASKTNRARRAALLVDLQYTKALKNHMYLYVVDLSNNTVKKYRDPCTHLANHVRKYKVTQEKYVIPYNEFTKLITPTVELPYDN</sequence>
<dbReference type="InterPro" id="IPR057342">
    <property type="entry name" value="DEXDc_RapA"/>
</dbReference>
<dbReference type="REBASE" id="135518">
    <property type="entry name" value="Psp1860ORF302P"/>
</dbReference>
<feature type="domain" description="Helicase ATP-binding" evidence="6">
    <location>
        <begin position="55"/>
        <end position="209"/>
    </location>
</feature>
<protein>
    <submittedName>
        <fullName evidence="8">Helicase-like protein</fullName>
    </submittedName>
</protein>
<evidence type="ECO:0000313" key="9">
    <source>
        <dbReference type="Proteomes" id="UP000005867"/>
    </source>
</evidence>
<dbReference type="InterPro" id="IPR049730">
    <property type="entry name" value="SNF2/RAD54-like_C"/>
</dbReference>
<dbReference type="PANTHER" id="PTHR45766:SF6">
    <property type="entry name" value="SWI_SNF-RELATED MATRIX-ASSOCIATED ACTIN-DEPENDENT REGULATOR OF CHROMATIN SUBFAMILY A-LIKE PROTEIN 1"/>
    <property type="match status" value="1"/>
</dbReference>
<dbReference type="Gene3D" id="3.40.50.10810">
    <property type="entry name" value="Tandem AAA-ATPase domain"/>
    <property type="match status" value="1"/>
</dbReference>
<evidence type="ECO:0000256" key="1">
    <source>
        <dbReference type="ARBA" id="ARBA00022741"/>
    </source>
</evidence>
<dbReference type="CDD" id="cd18011">
    <property type="entry name" value="DEXDc_RapA"/>
    <property type="match status" value="1"/>
</dbReference>
<dbReference type="CDD" id="cd18793">
    <property type="entry name" value="SF2_C_SNF"/>
    <property type="match status" value="1"/>
</dbReference>
<dbReference type="InterPro" id="IPR027417">
    <property type="entry name" value="P-loop_NTPase"/>
</dbReference>
<proteinExistence type="predicted"/>
<evidence type="ECO:0000259" key="6">
    <source>
        <dbReference type="PROSITE" id="PS51192"/>
    </source>
</evidence>
<dbReference type="Pfam" id="PF00176">
    <property type="entry name" value="SNF2-rel_dom"/>
    <property type="match status" value="1"/>
</dbReference>
<dbReference type="OrthoDB" id="26574at2157"/>
<dbReference type="GO" id="GO:0140097">
    <property type="term" value="F:catalytic activity, acting on DNA"/>
    <property type="evidence" value="ECO:0007669"/>
    <property type="project" value="UniProtKB-ARBA"/>
</dbReference>
<organism evidence="8 9">
    <name type="scientific">Pyrobaculum ferrireducens</name>
    <dbReference type="NCBI Taxonomy" id="1104324"/>
    <lineage>
        <taxon>Archaea</taxon>
        <taxon>Thermoproteota</taxon>
        <taxon>Thermoprotei</taxon>
        <taxon>Thermoproteales</taxon>
        <taxon>Thermoproteaceae</taxon>
        <taxon>Pyrobaculum</taxon>
    </lineage>
</organism>
<feature type="domain" description="Helicase C-terminal" evidence="7">
    <location>
        <begin position="371"/>
        <end position="513"/>
    </location>
</feature>
<dbReference type="Proteomes" id="UP000005867">
    <property type="component" value="Chromosome"/>
</dbReference>
<keyword evidence="3 8" id="KW-0347">Helicase</keyword>
<dbReference type="PROSITE" id="PS51192">
    <property type="entry name" value="HELICASE_ATP_BIND_1"/>
    <property type="match status" value="1"/>
</dbReference>
<dbReference type="GO" id="GO:0005524">
    <property type="term" value="F:ATP binding"/>
    <property type="evidence" value="ECO:0007669"/>
    <property type="project" value="UniProtKB-KW"/>
</dbReference>
<dbReference type="GO" id="GO:0004386">
    <property type="term" value="F:helicase activity"/>
    <property type="evidence" value="ECO:0007669"/>
    <property type="project" value="UniProtKB-KW"/>
</dbReference>
<dbReference type="RefSeq" id="WP_014287587.1">
    <property type="nucleotide sequence ID" value="NC_016645.1"/>
</dbReference>
<dbReference type="SMART" id="SM00487">
    <property type="entry name" value="DEXDc"/>
    <property type="match status" value="1"/>
</dbReference>
<keyword evidence="4" id="KW-0067">ATP-binding</keyword>
<dbReference type="Gene3D" id="3.40.50.300">
    <property type="entry name" value="P-loop containing nucleotide triphosphate hydrolases"/>
    <property type="match status" value="1"/>
</dbReference>
<keyword evidence="1" id="KW-0547">Nucleotide-binding</keyword>
<dbReference type="SUPFAM" id="SSF52540">
    <property type="entry name" value="P-loop containing nucleoside triphosphate hydrolases"/>
    <property type="match status" value="2"/>
</dbReference>
<dbReference type="GeneID" id="11594568"/>
<evidence type="ECO:0000256" key="2">
    <source>
        <dbReference type="ARBA" id="ARBA00022801"/>
    </source>
</evidence>
<dbReference type="EMBL" id="CP003098">
    <property type="protein sequence ID" value="AET31759.1"/>
    <property type="molecule type" value="Genomic_DNA"/>
</dbReference>
<dbReference type="Pfam" id="PF00271">
    <property type="entry name" value="Helicase_C"/>
    <property type="match status" value="1"/>
</dbReference>
<keyword evidence="9" id="KW-1185">Reference proteome</keyword>
<dbReference type="InterPro" id="IPR038718">
    <property type="entry name" value="SNF2-like_sf"/>
</dbReference>
<dbReference type="InterPro" id="IPR001650">
    <property type="entry name" value="Helicase_C-like"/>
</dbReference>
<dbReference type="GO" id="GO:0016787">
    <property type="term" value="F:hydrolase activity"/>
    <property type="evidence" value="ECO:0007669"/>
    <property type="project" value="UniProtKB-KW"/>
</dbReference>
<evidence type="ECO:0000256" key="5">
    <source>
        <dbReference type="SAM" id="Coils"/>
    </source>
</evidence>
<feature type="coiled-coil region" evidence="5">
    <location>
        <begin position="743"/>
        <end position="811"/>
    </location>
</feature>
<dbReference type="STRING" id="1104324.P186_0304"/>
<name>G7VFV2_9CREN</name>
<dbReference type="BioCyc" id="PSP1104324:GJSN-292-MONOMER"/>
<evidence type="ECO:0000313" key="8">
    <source>
        <dbReference type="EMBL" id="AET31759.1"/>
    </source>
</evidence>
<gene>
    <name evidence="8" type="ORF">P186_0304</name>
</gene>
<dbReference type="SMART" id="SM00490">
    <property type="entry name" value="HELICc"/>
    <property type="match status" value="1"/>
</dbReference>